<name>A0A076LJ93_9EURY</name>
<protein>
    <submittedName>
        <fullName evidence="2">Uncharacterized protein</fullName>
    </submittedName>
</protein>
<feature type="transmembrane region" description="Helical" evidence="1">
    <location>
        <begin position="124"/>
        <end position="144"/>
    </location>
</feature>
<keyword evidence="1" id="KW-0472">Membrane</keyword>
<dbReference type="KEGG" id="mjh:JH146_0773"/>
<feature type="transmembrane region" description="Helical" evidence="1">
    <location>
        <begin position="209"/>
        <end position="231"/>
    </location>
</feature>
<dbReference type="HOGENOM" id="CLU_1140567_0_0_2"/>
<gene>
    <name evidence="2" type="ORF">JH146_0773</name>
</gene>
<keyword evidence="1" id="KW-0812">Transmembrane</keyword>
<dbReference type="Proteomes" id="UP000028781">
    <property type="component" value="Chromosome"/>
</dbReference>
<proteinExistence type="predicted"/>
<feature type="transmembrane region" description="Helical" evidence="1">
    <location>
        <begin position="92"/>
        <end position="118"/>
    </location>
</feature>
<accession>A0A076LJ93</accession>
<reference evidence="2 3" key="1">
    <citation type="journal article" date="2015" name="Int. J. Syst. Evol. Microbiol.">
        <title>M ethanocaldococcus bathoardescens sp. nov., a hyperthermophilic methanogen isolated from a volcanically active deep-sea hydrothermal vent.</title>
        <authorList>
            <person name="Stewart L.C."/>
            <person name="Jung J.H."/>
            <person name="Kim Y.T."/>
            <person name="Kwon S.W."/>
            <person name="Park C.S."/>
            <person name="Holden J.F."/>
        </authorList>
    </citation>
    <scope>NUCLEOTIDE SEQUENCE [LARGE SCALE GENOMIC DNA]</scope>
    <source>
        <strain evidence="2 3">JH146</strain>
    </source>
</reference>
<organism evidence="2 3">
    <name type="scientific">Methanocaldococcus bathoardescens</name>
    <dbReference type="NCBI Taxonomy" id="1301915"/>
    <lineage>
        <taxon>Archaea</taxon>
        <taxon>Methanobacteriati</taxon>
        <taxon>Methanobacteriota</taxon>
        <taxon>Methanomada group</taxon>
        <taxon>Methanococci</taxon>
        <taxon>Methanococcales</taxon>
        <taxon>Methanocaldococcaceae</taxon>
        <taxon>Methanocaldococcus</taxon>
    </lineage>
</organism>
<sequence length="243" mass="28345">MLIFSTEYPDSLFQSIILFLTSIPFSILIYGYVGLVIKNILNNNNSLPSWKNLKSIILMGFKINAILLFVLLAIFMFYFLKSYSIFDALGDILYILWIFYYPMSCYNITIALMSIMYVIFCPSIYSLALILVIPIALLLILNFISNGIKNILNLGTVKKFLCLEYFKVLFVIFIYFLISNLMYVIYAYITITDFNLSFALQRYFIFSDLSLESLILIFIRKFIQFYFLVVIGKTLGNYAKKHK</sequence>
<feature type="transmembrane region" description="Helical" evidence="1">
    <location>
        <begin position="12"/>
        <end position="37"/>
    </location>
</feature>
<evidence type="ECO:0000256" key="1">
    <source>
        <dbReference type="SAM" id="Phobius"/>
    </source>
</evidence>
<keyword evidence="3" id="KW-1185">Reference proteome</keyword>
<feature type="transmembrane region" description="Helical" evidence="1">
    <location>
        <begin position="57"/>
        <end position="80"/>
    </location>
</feature>
<dbReference type="AlphaFoldDB" id="A0A076LJ93"/>
<keyword evidence="1" id="KW-1133">Transmembrane helix</keyword>
<dbReference type="EMBL" id="CP009149">
    <property type="protein sequence ID" value="AIJ05619.1"/>
    <property type="molecule type" value="Genomic_DNA"/>
</dbReference>
<evidence type="ECO:0000313" key="3">
    <source>
        <dbReference type="Proteomes" id="UP000028781"/>
    </source>
</evidence>
<feature type="transmembrane region" description="Helical" evidence="1">
    <location>
        <begin position="165"/>
        <end position="189"/>
    </location>
</feature>
<evidence type="ECO:0000313" key="2">
    <source>
        <dbReference type="EMBL" id="AIJ05619.1"/>
    </source>
</evidence>